<comment type="caution">
    <text evidence="6">Lacks conserved residue(s) required for the propagation of feature annotation.</text>
</comment>
<dbReference type="NCBIfam" id="NF009488">
    <property type="entry name" value="PRK12850.1"/>
    <property type="match status" value="1"/>
</dbReference>
<evidence type="ECO:0000313" key="10">
    <source>
        <dbReference type="Proteomes" id="UP000252800"/>
    </source>
</evidence>
<feature type="binding site" evidence="6">
    <location>
        <begin position="86"/>
        <end position="90"/>
    </location>
    <ligand>
        <name>ATP</name>
        <dbReference type="ChEBI" id="CHEBI:30616"/>
    </ligand>
</feature>
<dbReference type="SUPFAM" id="SSF54849">
    <property type="entry name" value="GroEL-intermediate domain like"/>
    <property type="match status" value="1"/>
</dbReference>
<dbReference type="Gene3D" id="3.30.260.10">
    <property type="entry name" value="TCP-1-like chaperonin intermediate domain"/>
    <property type="match status" value="1"/>
</dbReference>
<gene>
    <name evidence="6" type="primary">groEL</name>
    <name evidence="6" type="synonym">groL</name>
    <name evidence="9" type="ORF">EB18_00394</name>
</gene>
<dbReference type="Pfam" id="PF00118">
    <property type="entry name" value="Cpn60_TCP1"/>
    <property type="match status" value="1"/>
</dbReference>
<evidence type="ECO:0000313" key="9">
    <source>
        <dbReference type="EMBL" id="RBR31970.1"/>
    </source>
</evidence>
<dbReference type="InterPro" id="IPR002423">
    <property type="entry name" value="Cpn60/GroEL/TCP-1"/>
</dbReference>
<dbReference type="EC" id="5.6.1.7" evidence="6"/>
<evidence type="ECO:0000256" key="3">
    <source>
        <dbReference type="ARBA" id="ARBA00022840"/>
    </source>
</evidence>
<dbReference type="RefSeq" id="WP_113783807.1">
    <property type="nucleotide sequence ID" value="NZ_KZ845739.1"/>
</dbReference>
<dbReference type="EMBL" id="LEOY01000002">
    <property type="protein sequence ID" value="RBR31970.1"/>
    <property type="molecule type" value="Genomic_DNA"/>
</dbReference>
<dbReference type="InterPro" id="IPR027409">
    <property type="entry name" value="GroEL-like_apical_dom_sf"/>
</dbReference>
<protein>
    <recommendedName>
        <fullName evidence="6">Chaperonin GroEL</fullName>
        <ecNumber evidence="6">5.6.1.7</ecNumber>
    </recommendedName>
    <alternativeName>
        <fullName evidence="6">60 kDa chaperonin</fullName>
    </alternativeName>
    <alternativeName>
        <fullName evidence="6">Chaperonin-60</fullName>
        <shortName evidence="6">Cpn60</shortName>
    </alternativeName>
</protein>
<keyword evidence="2 6" id="KW-0547">Nucleotide-binding</keyword>
<evidence type="ECO:0000256" key="5">
    <source>
        <dbReference type="ARBA" id="ARBA00023235"/>
    </source>
</evidence>
<keyword evidence="5 6" id="KW-0413">Isomerase</keyword>
<dbReference type="Gene3D" id="3.50.7.10">
    <property type="entry name" value="GroEL"/>
    <property type="match status" value="1"/>
</dbReference>
<dbReference type="InterPro" id="IPR027413">
    <property type="entry name" value="GROEL-like_equatorial_sf"/>
</dbReference>
<dbReference type="InterPro" id="IPR001844">
    <property type="entry name" value="Cpn60/GroEL"/>
</dbReference>
<comment type="similarity">
    <text evidence="1 6 7">Belongs to the chaperonin (HSP60) family.</text>
</comment>
<dbReference type="GO" id="GO:0016853">
    <property type="term" value="F:isomerase activity"/>
    <property type="evidence" value="ECO:0007669"/>
    <property type="project" value="UniProtKB-KW"/>
</dbReference>
<feature type="binding site" evidence="6">
    <location>
        <begin position="29"/>
        <end position="32"/>
    </location>
    <ligand>
        <name>ATP</name>
        <dbReference type="ChEBI" id="CHEBI:30616"/>
    </ligand>
</feature>
<evidence type="ECO:0000256" key="4">
    <source>
        <dbReference type="ARBA" id="ARBA00023186"/>
    </source>
</evidence>
<dbReference type="CDD" id="cd03344">
    <property type="entry name" value="GroEL"/>
    <property type="match status" value="1"/>
</dbReference>
<dbReference type="PRINTS" id="PR00298">
    <property type="entry name" value="CHAPERONIN60"/>
</dbReference>
<comment type="subcellular location">
    <subcellularLocation>
        <location evidence="6">Cytoplasm</location>
    </subcellularLocation>
</comment>
<dbReference type="PANTHER" id="PTHR45633">
    <property type="entry name" value="60 KDA HEAT SHOCK PROTEIN, MITOCHONDRIAL"/>
    <property type="match status" value="1"/>
</dbReference>
<dbReference type="GO" id="GO:0005737">
    <property type="term" value="C:cytoplasm"/>
    <property type="evidence" value="ECO:0007669"/>
    <property type="project" value="UniProtKB-SubCell"/>
</dbReference>
<keyword evidence="3 6" id="KW-0067">ATP-binding</keyword>
<name>A0A366SL66_9ENTE</name>
<dbReference type="HAMAP" id="MF_00600">
    <property type="entry name" value="CH60"/>
    <property type="match status" value="1"/>
</dbReference>
<dbReference type="GO" id="GO:0051082">
    <property type="term" value="F:unfolded protein binding"/>
    <property type="evidence" value="ECO:0007669"/>
    <property type="project" value="UniProtKB-UniRule"/>
</dbReference>
<keyword evidence="6" id="KW-0963">Cytoplasm</keyword>
<evidence type="ECO:0000256" key="2">
    <source>
        <dbReference type="ARBA" id="ARBA00022741"/>
    </source>
</evidence>
<reference evidence="9 10" key="1">
    <citation type="submission" date="2015-06" db="EMBL/GenBank/DDBJ databases">
        <title>The Genome Sequence of Enterococcus cecorum 170AEA1.</title>
        <authorList>
            <consortium name="The Broad Institute Genomics Platform"/>
            <consortium name="The Broad Institute Genome Sequencing Center for Infectious Disease"/>
            <person name="Earl A.M."/>
            <person name="Van Tyne D."/>
            <person name="Lebreton F."/>
            <person name="Saavedra J.T."/>
            <person name="Gilmore M.S."/>
            <person name="Manson McGuire A."/>
            <person name="Clock S."/>
            <person name="Crupain M."/>
            <person name="Rangan U."/>
            <person name="Young S."/>
            <person name="Abouelleil A."/>
            <person name="Cao P."/>
            <person name="Chapman S.B."/>
            <person name="Griggs A."/>
            <person name="Priest M."/>
            <person name="Shea T."/>
            <person name="Wortman J."/>
            <person name="Nusbaum C."/>
            <person name="Birren B."/>
        </authorList>
    </citation>
    <scope>NUCLEOTIDE SEQUENCE [LARGE SCALE GENOMIC DNA]</scope>
    <source>
        <strain evidence="9 10">170AEA1</strain>
    </source>
</reference>
<feature type="binding site" evidence="6">
    <location>
        <position position="413"/>
    </location>
    <ligand>
        <name>ATP</name>
        <dbReference type="ChEBI" id="CHEBI:30616"/>
    </ligand>
</feature>
<dbReference type="SUPFAM" id="SSF52029">
    <property type="entry name" value="GroEL apical domain-like"/>
    <property type="match status" value="1"/>
</dbReference>
<dbReference type="InterPro" id="IPR027410">
    <property type="entry name" value="TCP-1-like_intermed_sf"/>
</dbReference>
<dbReference type="Gene3D" id="1.10.560.10">
    <property type="entry name" value="GroEL-like equatorial domain"/>
    <property type="match status" value="1"/>
</dbReference>
<comment type="function">
    <text evidence="6 8">Together with its co-chaperonin GroES, plays an essential role in assisting protein folding. The GroEL-GroES system forms a nano-cage that allows encapsulation of the non-native substrate proteins and provides a physical environment optimized to promote and accelerate protein folding.</text>
</comment>
<dbReference type="NCBIfam" id="TIGR02348">
    <property type="entry name" value="GroEL"/>
    <property type="match status" value="1"/>
</dbReference>
<dbReference type="SUPFAM" id="SSF48592">
    <property type="entry name" value="GroEL equatorial domain-like"/>
    <property type="match status" value="1"/>
</dbReference>
<feature type="binding site" evidence="6">
    <location>
        <begin position="478"/>
        <end position="480"/>
    </location>
    <ligand>
        <name>ATP</name>
        <dbReference type="ChEBI" id="CHEBI:30616"/>
    </ligand>
</feature>
<dbReference type="FunFam" id="1.10.560.10:FF:000001">
    <property type="entry name" value="60 kDa chaperonin"/>
    <property type="match status" value="1"/>
</dbReference>
<evidence type="ECO:0000256" key="7">
    <source>
        <dbReference type="RuleBase" id="RU000418"/>
    </source>
</evidence>
<dbReference type="AlphaFoldDB" id="A0A366SL66"/>
<dbReference type="GO" id="GO:0005524">
    <property type="term" value="F:ATP binding"/>
    <property type="evidence" value="ECO:0007669"/>
    <property type="project" value="UniProtKB-UniRule"/>
</dbReference>
<dbReference type="NCBIfam" id="NF009489">
    <property type="entry name" value="PRK12851.1"/>
    <property type="match status" value="1"/>
</dbReference>
<dbReference type="FunFam" id="3.50.7.10:FF:000001">
    <property type="entry name" value="60 kDa chaperonin"/>
    <property type="match status" value="1"/>
</dbReference>
<feature type="binding site" evidence="6">
    <location>
        <position position="494"/>
    </location>
    <ligand>
        <name>ATP</name>
        <dbReference type="ChEBI" id="CHEBI:30616"/>
    </ligand>
</feature>
<dbReference type="NCBIfam" id="NF009487">
    <property type="entry name" value="PRK12849.1"/>
    <property type="match status" value="1"/>
</dbReference>
<evidence type="ECO:0000256" key="8">
    <source>
        <dbReference type="RuleBase" id="RU000419"/>
    </source>
</evidence>
<sequence length="543" mass="57458">MAKEIKFAEDARAAMLRGVDKLADTVKVTLGPKGRNVVLEKSFGSPLITNDGVTIAKEIELEDHFENMGAKLVSEVASKTNDIAGDGTTTATVLTQAIVREGLKNVTAGANPLGIRRGIELATKAAVEELHNISAIVDSKEAIAQVGAVSSGSEQVGNYIADAMEKVGNDGVITIEESKGIETELEVVEGMQFDRGYLSQYMVTDNDKMEAVLENPYILITDKKISNIQEILPLLEQILQQSKPLLIIADDVDGEALPTLVLNKIRGTFNVVAVKAPGFGDRRKAMLEDIAILTGGTVITEDLGLELKDATLQSLGQASKVVVNKDTTTIVEGAGDSENIAARVQIIKGQIAETTSDFDREKLQERLAKLAGGVAVIKVGAPTETELKEMKLRIEDALNATRAAVEEGIVSGGGTALVNVINKVAEAESKETGDVATGVRIVLRALEEPVRQIAENAGYEGSVIVDRLKKEKLGVGFNAATGEWVNMLEAGIVDPTKVTRSALQNAASVAALLLTTEAVVADKPKPAAPQAPAMDPSMMGGMM</sequence>
<organism evidence="9 10">
    <name type="scientific">Enterococcus cecorum</name>
    <dbReference type="NCBI Taxonomy" id="44008"/>
    <lineage>
        <taxon>Bacteria</taxon>
        <taxon>Bacillati</taxon>
        <taxon>Bacillota</taxon>
        <taxon>Bacilli</taxon>
        <taxon>Lactobacillales</taxon>
        <taxon>Enterococcaceae</taxon>
        <taxon>Enterococcus</taxon>
    </lineage>
</organism>
<dbReference type="NCBIfam" id="NF000592">
    <property type="entry name" value="PRK00013.1"/>
    <property type="match status" value="1"/>
</dbReference>
<evidence type="ECO:0000256" key="1">
    <source>
        <dbReference type="ARBA" id="ARBA00006607"/>
    </source>
</evidence>
<dbReference type="InterPro" id="IPR018370">
    <property type="entry name" value="Chaperonin_Cpn60_CS"/>
</dbReference>
<dbReference type="GO" id="GO:0140662">
    <property type="term" value="F:ATP-dependent protein folding chaperone"/>
    <property type="evidence" value="ECO:0007669"/>
    <property type="project" value="InterPro"/>
</dbReference>
<evidence type="ECO:0000256" key="6">
    <source>
        <dbReference type="HAMAP-Rule" id="MF_00600"/>
    </source>
</evidence>
<dbReference type="PROSITE" id="PS00296">
    <property type="entry name" value="CHAPERONINS_CPN60"/>
    <property type="match status" value="1"/>
</dbReference>
<dbReference type="GO" id="GO:0042026">
    <property type="term" value="P:protein refolding"/>
    <property type="evidence" value="ECO:0007669"/>
    <property type="project" value="UniProtKB-UniRule"/>
</dbReference>
<keyword evidence="4 6" id="KW-0143">Chaperone</keyword>
<proteinExistence type="inferred from homology"/>
<comment type="subunit">
    <text evidence="6 8">Forms a cylinder of 14 subunits composed of two heptameric rings stacked back-to-back. Interacts with the co-chaperonin GroES.</text>
</comment>
<accession>A0A366SL66</accession>
<comment type="caution">
    <text evidence="9">The sequence shown here is derived from an EMBL/GenBank/DDBJ whole genome shotgun (WGS) entry which is preliminary data.</text>
</comment>
<dbReference type="Proteomes" id="UP000252800">
    <property type="component" value="Unassembled WGS sequence"/>
</dbReference>